<keyword evidence="2" id="KW-0134">Cell wall</keyword>
<evidence type="ECO:0000256" key="6">
    <source>
        <dbReference type="SAM" id="MobiDB-lite"/>
    </source>
</evidence>
<dbReference type="NCBIfam" id="TIGR01167">
    <property type="entry name" value="LPXTG_anchor"/>
    <property type="match status" value="1"/>
</dbReference>
<evidence type="ECO:0000256" key="7">
    <source>
        <dbReference type="SAM" id="Phobius"/>
    </source>
</evidence>
<feature type="compositionally biased region" description="Basic and acidic residues" evidence="6">
    <location>
        <begin position="128"/>
        <end position="139"/>
    </location>
</feature>
<feature type="region of interest" description="Disordered" evidence="6">
    <location>
        <begin position="344"/>
        <end position="372"/>
    </location>
</feature>
<dbReference type="AlphaFoldDB" id="A0A1I6NUR6"/>
<feature type="region of interest" description="Disordered" evidence="6">
    <location>
        <begin position="114"/>
        <end position="139"/>
    </location>
</feature>
<keyword evidence="4" id="KW-0732">Signal</keyword>
<evidence type="ECO:0000256" key="1">
    <source>
        <dbReference type="ARBA" id="ARBA00004168"/>
    </source>
</evidence>
<evidence type="ECO:0000259" key="8">
    <source>
        <dbReference type="Pfam" id="PF00746"/>
    </source>
</evidence>
<protein>
    <submittedName>
        <fullName evidence="9">LPXTG-motif cell wall anchor domain-containing protein</fullName>
    </submittedName>
</protein>
<keyword evidence="7" id="KW-0472">Membrane</keyword>
<organism evidence="9 10">
    <name type="scientific">Marininema halotolerans</name>
    <dbReference type="NCBI Taxonomy" id="1155944"/>
    <lineage>
        <taxon>Bacteria</taxon>
        <taxon>Bacillati</taxon>
        <taxon>Bacillota</taxon>
        <taxon>Bacilli</taxon>
        <taxon>Bacillales</taxon>
        <taxon>Thermoactinomycetaceae</taxon>
        <taxon>Marininema</taxon>
    </lineage>
</organism>
<evidence type="ECO:0000313" key="9">
    <source>
        <dbReference type="EMBL" id="SFS31634.1"/>
    </source>
</evidence>
<feature type="transmembrane region" description="Helical" evidence="7">
    <location>
        <begin position="383"/>
        <end position="403"/>
    </location>
</feature>
<keyword evidence="7" id="KW-0812">Transmembrane</keyword>
<proteinExistence type="predicted"/>
<keyword evidence="5" id="KW-0572">Peptidoglycan-anchor</keyword>
<keyword evidence="10" id="KW-1185">Reference proteome</keyword>
<evidence type="ECO:0000256" key="5">
    <source>
        <dbReference type="ARBA" id="ARBA00023088"/>
    </source>
</evidence>
<keyword evidence="3" id="KW-0964">Secreted</keyword>
<keyword evidence="7" id="KW-1133">Transmembrane helix</keyword>
<accession>A0A1I6NUR6</accession>
<name>A0A1I6NUR6_9BACL</name>
<dbReference type="Pfam" id="PF00746">
    <property type="entry name" value="Gram_pos_anchor"/>
    <property type="match status" value="1"/>
</dbReference>
<dbReference type="Proteomes" id="UP000198660">
    <property type="component" value="Unassembled WGS sequence"/>
</dbReference>
<evidence type="ECO:0000256" key="4">
    <source>
        <dbReference type="ARBA" id="ARBA00022729"/>
    </source>
</evidence>
<evidence type="ECO:0000256" key="3">
    <source>
        <dbReference type="ARBA" id="ARBA00022525"/>
    </source>
</evidence>
<dbReference type="EMBL" id="FPAA01000001">
    <property type="protein sequence ID" value="SFS31634.1"/>
    <property type="molecule type" value="Genomic_DNA"/>
</dbReference>
<evidence type="ECO:0000256" key="2">
    <source>
        <dbReference type="ARBA" id="ARBA00022512"/>
    </source>
</evidence>
<comment type="subcellular location">
    <subcellularLocation>
        <location evidence="1">Secreted</location>
        <location evidence="1">Cell wall</location>
        <topology evidence="1">Peptidoglycan-anchor</topology>
    </subcellularLocation>
</comment>
<feature type="domain" description="Gram-positive cocci surface proteins LPxTG" evidence="8">
    <location>
        <begin position="372"/>
        <end position="405"/>
    </location>
</feature>
<evidence type="ECO:0000313" key="10">
    <source>
        <dbReference type="Proteomes" id="UP000198660"/>
    </source>
</evidence>
<gene>
    <name evidence="9" type="ORF">SAMN05444972_101148</name>
</gene>
<sequence>MRRGWLAVLLAFMLLWIVSVPLTALAETGLTLTVTPEQKEDGMYVKASVSGDKVVEGTYTFNIADKKQSSNKGETTFKDLPAGKHQLNVSFTGKVDGVDQSLTSNMEVKVKAVNRGTPPIDIGNTKDGTGDKNQNSEKPQDINLGVYTLASIEPYTYEKRYLNINVSLVDANKNLIKANKAEGNWDIKLNGESKSEEGLQVSENGLKASQIFEVKPGKYNIEVTFTGKVDGKEVTLKEVVPFTMPEVIIDVTFDGKNTLDLKLTEAKEAEGIWNILLENDEGNVSYRFESDPHKGLSFSHKLDKLKPGTYTTWVGFKGTIDGYEGGLNRDTDITVKEDKASIITPIDDKDTPPASGTPKKKDKIANDIKPGKVMPKTGSDTPLFTLLGGVLVLVGLFLSGFLWKRRSFQG</sequence>
<dbReference type="RefSeq" id="WP_176391808.1">
    <property type="nucleotide sequence ID" value="NZ_FPAA01000001.1"/>
</dbReference>
<dbReference type="InterPro" id="IPR019931">
    <property type="entry name" value="LPXTG_anchor"/>
</dbReference>
<reference evidence="10" key="1">
    <citation type="submission" date="2016-10" db="EMBL/GenBank/DDBJ databases">
        <authorList>
            <person name="Varghese N."/>
            <person name="Submissions S."/>
        </authorList>
    </citation>
    <scope>NUCLEOTIDE SEQUENCE [LARGE SCALE GENOMIC DNA]</scope>
    <source>
        <strain evidence="10">DSM 45789</strain>
    </source>
</reference>